<comment type="caution">
    <text evidence="5">The sequence shown here is derived from an EMBL/GenBank/DDBJ whole genome shotgun (WGS) entry which is preliminary data.</text>
</comment>
<keyword evidence="2" id="KW-0238">DNA-binding</keyword>
<accession>A0A501P976</accession>
<dbReference type="GO" id="GO:0043565">
    <property type="term" value="F:sequence-specific DNA binding"/>
    <property type="evidence" value="ECO:0007669"/>
    <property type="project" value="InterPro"/>
</dbReference>
<gene>
    <name evidence="5" type="ORF">FIV46_18000</name>
</gene>
<evidence type="ECO:0000256" key="2">
    <source>
        <dbReference type="ARBA" id="ARBA00023125"/>
    </source>
</evidence>
<evidence type="ECO:0000259" key="4">
    <source>
        <dbReference type="PROSITE" id="PS01124"/>
    </source>
</evidence>
<dbReference type="InterPro" id="IPR009057">
    <property type="entry name" value="Homeodomain-like_sf"/>
</dbReference>
<evidence type="ECO:0000256" key="1">
    <source>
        <dbReference type="ARBA" id="ARBA00023015"/>
    </source>
</evidence>
<evidence type="ECO:0000313" key="5">
    <source>
        <dbReference type="EMBL" id="TPD56863.1"/>
    </source>
</evidence>
<dbReference type="InterPro" id="IPR050204">
    <property type="entry name" value="AraC_XylS_family_regulators"/>
</dbReference>
<organism evidence="5 6">
    <name type="scientific">Emcibacter nanhaiensis</name>
    <dbReference type="NCBI Taxonomy" id="1505037"/>
    <lineage>
        <taxon>Bacteria</taxon>
        <taxon>Pseudomonadati</taxon>
        <taxon>Pseudomonadota</taxon>
        <taxon>Alphaproteobacteria</taxon>
        <taxon>Emcibacterales</taxon>
        <taxon>Emcibacteraceae</taxon>
        <taxon>Emcibacter</taxon>
    </lineage>
</organism>
<keyword evidence="3" id="KW-0804">Transcription</keyword>
<dbReference type="OrthoDB" id="7285481at2"/>
<reference evidence="6" key="1">
    <citation type="submission" date="2019-06" db="EMBL/GenBank/DDBJ databases">
        <title>The complete genome of Emcibacter congregatus ZYLT.</title>
        <authorList>
            <person name="Zhao Z."/>
        </authorList>
    </citation>
    <scope>NUCLEOTIDE SEQUENCE [LARGE SCALE GENOMIC DNA]</scope>
    <source>
        <strain evidence="6">MCCC 1A06723</strain>
    </source>
</reference>
<protein>
    <submittedName>
        <fullName evidence="5">Helix-turn-helix domain-containing protein</fullName>
    </submittedName>
</protein>
<dbReference type="RefSeq" id="WP_139942334.1">
    <property type="nucleotide sequence ID" value="NZ_JBHSYP010000003.1"/>
</dbReference>
<proteinExistence type="predicted"/>
<dbReference type="PROSITE" id="PS01124">
    <property type="entry name" value="HTH_ARAC_FAMILY_2"/>
    <property type="match status" value="1"/>
</dbReference>
<dbReference type="Pfam" id="PF12833">
    <property type="entry name" value="HTH_18"/>
    <property type="match status" value="1"/>
</dbReference>
<dbReference type="PANTHER" id="PTHR46796">
    <property type="entry name" value="HTH-TYPE TRANSCRIPTIONAL ACTIVATOR RHAS-RELATED"/>
    <property type="match status" value="1"/>
</dbReference>
<feature type="domain" description="HTH araC/xylS-type" evidence="4">
    <location>
        <begin position="221"/>
        <end position="321"/>
    </location>
</feature>
<evidence type="ECO:0000256" key="3">
    <source>
        <dbReference type="ARBA" id="ARBA00023163"/>
    </source>
</evidence>
<dbReference type="SUPFAM" id="SSF46689">
    <property type="entry name" value="Homeodomain-like"/>
    <property type="match status" value="1"/>
</dbReference>
<dbReference type="AlphaFoldDB" id="A0A501P976"/>
<name>A0A501P976_9PROT</name>
<keyword evidence="6" id="KW-1185">Reference proteome</keyword>
<dbReference type="GO" id="GO:0003700">
    <property type="term" value="F:DNA-binding transcription factor activity"/>
    <property type="evidence" value="ECO:0007669"/>
    <property type="project" value="InterPro"/>
</dbReference>
<dbReference type="Gene3D" id="1.10.10.60">
    <property type="entry name" value="Homeodomain-like"/>
    <property type="match status" value="1"/>
</dbReference>
<dbReference type="EMBL" id="VFIY01000019">
    <property type="protein sequence ID" value="TPD56863.1"/>
    <property type="molecule type" value="Genomic_DNA"/>
</dbReference>
<sequence length="326" mass="36582">MAFDIEQSSPGLEFDHLVSKTKKYFPWITLKPLGGTKNSTYKEKIFEGNEDITVFCTQHQSGLKLKYNDENHALRLMVPISGGGFRARVDCEDVICANNVALVASNHILDEIEIVPDPEIVVGSVVFNPSIVDQVLCSLNEGGALEASDYQPTIDLSSEHGRVIRESIRILVLGMDDGLPTKSSKAYALYQEATLHLLLEHFLRTRCKNSRYETQAQRAVRQAVDYMHAYMGLPLTIGEIANEVGVCVRSLEYGFRHYMETTPKAYLQSIRLAAAHKDLSNPSNNLLVKSVALKWGFTQMGRFSAQYFSAYGERPSETRNQALKRR</sequence>
<evidence type="ECO:0000313" key="6">
    <source>
        <dbReference type="Proteomes" id="UP000319148"/>
    </source>
</evidence>
<dbReference type="SMART" id="SM00342">
    <property type="entry name" value="HTH_ARAC"/>
    <property type="match status" value="1"/>
</dbReference>
<dbReference type="InterPro" id="IPR018060">
    <property type="entry name" value="HTH_AraC"/>
</dbReference>
<keyword evidence="1" id="KW-0805">Transcription regulation</keyword>
<dbReference type="PANTHER" id="PTHR46796:SF12">
    <property type="entry name" value="HTH-TYPE DNA-BINDING TRANSCRIPTIONAL ACTIVATOR EUTR"/>
    <property type="match status" value="1"/>
</dbReference>
<dbReference type="Proteomes" id="UP000319148">
    <property type="component" value="Unassembled WGS sequence"/>
</dbReference>